<dbReference type="EMBL" id="KZ819807">
    <property type="protein sequence ID" value="PWN51933.1"/>
    <property type="molecule type" value="Genomic_DNA"/>
</dbReference>
<accession>A0ACD0P1F3</accession>
<gene>
    <name evidence="1" type="ORF">IE53DRAFT_373832</name>
</gene>
<reference evidence="1 2" key="1">
    <citation type="journal article" date="2018" name="Mol. Biol. Evol.">
        <title>Broad Genomic Sampling Reveals a Smut Pathogenic Ancestry of the Fungal Clade Ustilaginomycotina.</title>
        <authorList>
            <person name="Kijpornyongpan T."/>
            <person name="Mondo S.J."/>
            <person name="Barry K."/>
            <person name="Sandor L."/>
            <person name="Lee J."/>
            <person name="Lipzen A."/>
            <person name="Pangilinan J."/>
            <person name="LaButti K."/>
            <person name="Hainaut M."/>
            <person name="Henrissat B."/>
            <person name="Grigoriev I.V."/>
            <person name="Spatafora J.W."/>
            <person name="Aime M.C."/>
        </authorList>
    </citation>
    <scope>NUCLEOTIDE SEQUENCE [LARGE SCALE GENOMIC DNA]</scope>
    <source>
        <strain evidence="1 2">SA 807</strain>
    </source>
</reference>
<keyword evidence="2" id="KW-1185">Reference proteome</keyword>
<organism evidence="1 2">
    <name type="scientific">Violaceomyces palustris</name>
    <dbReference type="NCBI Taxonomy" id="1673888"/>
    <lineage>
        <taxon>Eukaryota</taxon>
        <taxon>Fungi</taxon>
        <taxon>Dikarya</taxon>
        <taxon>Basidiomycota</taxon>
        <taxon>Ustilaginomycotina</taxon>
        <taxon>Ustilaginomycetes</taxon>
        <taxon>Violaceomycetales</taxon>
        <taxon>Violaceomycetaceae</taxon>
        <taxon>Violaceomyces</taxon>
    </lineage>
</organism>
<protein>
    <submittedName>
        <fullName evidence="1">Uncharacterized protein</fullName>
    </submittedName>
</protein>
<name>A0ACD0P1F3_9BASI</name>
<proteinExistence type="predicted"/>
<evidence type="ECO:0000313" key="1">
    <source>
        <dbReference type="EMBL" id="PWN51933.1"/>
    </source>
</evidence>
<evidence type="ECO:0000313" key="2">
    <source>
        <dbReference type="Proteomes" id="UP000245626"/>
    </source>
</evidence>
<dbReference type="Proteomes" id="UP000245626">
    <property type="component" value="Unassembled WGS sequence"/>
</dbReference>
<sequence length="1103" mass="118878">MRILFLCTAFNSLSQRLALVLKSQGHAVTVELALSAELMKTAAELAQPDIVICPFLTKRVPPEVYNKWLTLIVHPGPPGDAGPSAIDWCLIGDLGERPESDVQLSLIDLKHATMKSSKSMRSHWGVTVLQAIEALDAGPIWAFDQFELDPETSSMSKSDLYRGPVTQAALNAVLAAIARIQAAKDAIDEQANTSEHGLLYPPTLAAPATASTKCVSQGVPFLGGRTHERPLLKASSRDFVPLTRSIGQAKESHLLSSEGIVQRINSADSQPGVLSSLFGTPLFLYNAVVQSDPLPPKMEELAKSSPIGTVLATREGAVLVNVGADHPIWICQLRKPKAKAEKYLSPKLPAVQCLEGLPQIAEKLDLISHSKEWSGTIGDGADQQLPWKRRPGTYQQVWVDLERYDHDALVAYVHFDFYNGATSTSQCEILVDALEWTLAQKGLTTLVLLGGPGYFSNGIALNVIEGSEDPSAEGWANINAIDDVVQTILAPSKVLTVSALRGNAAAGGLALATAADVVLCSESAVLNPHYRGLGLYGSEWHTYSWYERCGSDVAAKFAREMLPMSSHEALKLGLVDHIIGKSNHGPAALLKEIKTVVRSLVEAKVQDIKADSVIGAGASWTKELISRPAPGEKLLREQMLENKEKYLAYLFAGSKGQNLSLLDNFMAYRKAELGMMTYDFFHPYRNSRFASRCTNFVRKIVPASTPLRFALHRRFEGPDWDKPEGKQPLLDEEEMDAFDSLGDIPASAAVPRMPKDAGPTAARMKKLPLTPSHSMIRSESEKTDVSQHSPSTTPTTPRSLKPAQSLGDEEALLSLKEGLDKLRSNPPILVKPRSPVVISFEDPTRPNATDSVRTSSASATPRAQTTSVKSNVPAGTQTKPAAEAISNGPTRSSSSSRLRNFFSLGRKNKVQRSLSNETLSLSVSKTDVSHAVRKEQGSASSKVGTIPSLRIQPVEEEKPAEVKPAARRSSVSTVRPTSSGSGGAAGSASEKVDRRRSWITQSPRLATPLTSFKAHAGGGGSVGIRMPSDKTTEENVEGDDDGRAQGEFGESNEQGSNDSQAKVETIWSCYYSEDGSKCQRPVVGSSPSIEPISEANEAIATKA</sequence>